<keyword evidence="2" id="KW-1003">Cell membrane</keyword>
<dbReference type="PIRSF" id="PIRSF036354">
    <property type="entry name" value="NosR"/>
    <property type="match status" value="1"/>
</dbReference>
<feature type="transmembrane region" description="Helical" evidence="4">
    <location>
        <begin position="599"/>
        <end position="619"/>
    </location>
</feature>
<reference evidence="6 7" key="1">
    <citation type="submission" date="2016-10" db="EMBL/GenBank/DDBJ databases">
        <authorList>
            <person name="de Groot N.N."/>
        </authorList>
    </citation>
    <scope>NUCLEOTIDE SEQUENCE [LARGE SCALE GENOMIC DNA]</scope>
    <source>
        <strain evidence="6 7">DSM 22012</strain>
    </source>
</reference>
<dbReference type="GO" id="GO:0003677">
    <property type="term" value="F:DNA binding"/>
    <property type="evidence" value="ECO:0007669"/>
    <property type="project" value="InterPro"/>
</dbReference>
<feature type="transmembrane region" description="Helical" evidence="4">
    <location>
        <begin position="560"/>
        <end position="579"/>
    </location>
</feature>
<feature type="transmembrane region" description="Helical" evidence="4">
    <location>
        <begin position="425"/>
        <end position="445"/>
    </location>
</feature>
<comment type="subcellular location">
    <subcellularLocation>
        <location evidence="1">Cell membrane</location>
    </subcellularLocation>
</comment>
<evidence type="ECO:0000313" key="7">
    <source>
        <dbReference type="Proteomes" id="UP000236745"/>
    </source>
</evidence>
<dbReference type="PANTHER" id="PTHR30224:SF4">
    <property type="entry name" value="ELECTRON TRANSPORT PROTEIN YCCM-RELATED"/>
    <property type="match status" value="1"/>
</dbReference>
<evidence type="ECO:0000259" key="5">
    <source>
        <dbReference type="SMART" id="SM00900"/>
    </source>
</evidence>
<evidence type="ECO:0000256" key="3">
    <source>
        <dbReference type="ARBA" id="ARBA00023136"/>
    </source>
</evidence>
<dbReference type="InterPro" id="IPR011399">
    <property type="entry name" value="NosR"/>
</dbReference>
<dbReference type="GO" id="GO:0010181">
    <property type="term" value="F:FMN binding"/>
    <property type="evidence" value="ECO:0007669"/>
    <property type="project" value="InterPro"/>
</dbReference>
<organism evidence="6 7">
    <name type="scientific">Marinobacterium lutimaris</name>
    <dbReference type="NCBI Taxonomy" id="568106"/>
    <lineage>
        <taxon>Bacteria</taxon>
        <taxon>Pseudomonadati</taxon>
        <taxon>Pseudomonadota</taxon>
        <taxon>Gammaproteobacteria</taxon>
        <taxon>Oceanospirillales</taxon>
        <taxon>Oceanospirillaceae</taxon>
        <taxon>Marinobacterium</taxon>
    </lineage>
</organism>
<dbReference type="RefSeq" id="WP_104002884.1">
    <property type="nucleotide sequence ID" value="NZ_FNVQ01000001.1"/>
</dbReference>
<gene>
    <name evidence="6" type="ORF">SAMN05444390_1012032</name>
</gene>
<feature type="transmembrane region" description="Helical" evidence="4">
    <location>
        <begin position="626"/>
        <end position="646"/>
    </location>
</feature>
<dbReference type="GO" id="GO:0045893">
    <property type="term" value="P:positive regulation of DNA-templated transcription"/>
    <property type="evidence" value="ECO:0007669"/>
    <property type="project" value="InterPro"/>
</dbReference>
<evidence type="ECO:0000256" key="2">
    <source>
        <dbReference type="ARBA" id="ARBA00022475"/>
    </source>
</evidence>
<dbReference type="SUPFAM" id="SSF54862">
    <property type="entry name" value="4Fe-4S ferredoxins"/>
    <property type="match status" value="1"/>
</dbReference>
<dbReference type="Pfam" id="PF12801">
    <property type="entry name" value="Fer4_5"/>
    <property type="match status" value="2"/>
</dbReference>
<keyword evidence="3 4" id="KW-0472">Membrane</keyword>
<keyword evidence="7" id="KW-1185">Reference proteome</keyword>
<keyword evidence="4" id="KW-1133">Transmembrane helix</keyword>
<accession>A0A1H5Z5Q7</accession>
<dbReference type="SMART" id="SM00900">
    <property type="entry name" value="FMN_bind"/>
    <property type="match status" value="1"/>
</dbReference>
<evidence type="ECO:0000256" key="4">
    <source>
        <dbReference type="SAM" id="Phobius"/>
    </source>
</evidence>
<protein>
    <submittedName>
        <fullName evidence="6">NosR/NirI family transcriptional regulator, nitrous oxide reductase regulator</fullName>
    </submittedName>
</protein>
<dbReference type="GO" id="GO:0005886">
    <property type="term" value="C:plasma membrane"/>
    <property type="evidence" value="ECO:0007669"/>
    <property type="project" value="UniProtKB-SubCell"/>
</dbReference>
<proteinExistence type="predicted"/>
<dbReference type="PANTHER" id="PTHR30224">
    <property type="entry name" value="ELECTRON TRANSPORT PROTEIN"/>
    <property type="match status" value="1"/>
</dbReference>
<evidence type="ECO:0000313" key="6">
    <source>
        <dbReference type="EMBL" id="SEG31688.1"/>
    </source>
</evidence>
<dbReference type="Proteomes" id="UP000236745">
    <property type="component" value="Unassembled WGS sequence"/>
</dbReference>
<evidence type="ECO:0000256" key="1">
    <source>
        <dbReference type="ARBA" id="ARBA00004236"/>
    </source>
</evidence>
<dbReference type="OrthoDB" id="9806398at2"/>
<feature type="transmembrane region" description="Helical" evidence="4">
    <location>
        <begin position="457"/>
        <end position="478"/>
    </location>
</feature>
<feature type="domain" description="FMN-binding" evidence="5">
    <location>
        <begin position="94"/>
        <end position="192"/>
    </location>
</feature>
<dbReference type="AlphaFoldDB" id="A0A1H5Z5Q7"/>
<name>A0A1H5Z5Q7_9GAMM</name>
<dbReference type="InterPro" id="IPR007329">
    <property type="entry name" value="FMN-bd"/>
</dbReference>
<feature type="transmembrane region" description="Helical" evidence="4">
    <location>
        <begin position="498"/>
        <end position="519"/>
    </location>
</feature>
<dbReference type="InterPro" id="IPR017896">
    <property type="entry name" value="4Fe4S_Fe-S-bd"/>
</dbReference>
<dbReference type="InterPro" id="IPR052378">
    <property type="entry name" value="NosR_regulator"/>
</dbReference>
<keyword evidence="4" id="KW-0812">Transmembrane</keyword>
<sequence length="716" mass="80762">MQSWRMQSWVMPSWVPRICLAMLLWLPLLGSQARADALQTQALENNLPPLIQELFPEATEIGEKQTSPKVWPVYQVTELIGYAFLSGDYIELPGFSGAPYQLLIGIDRDGIYRGVKVLEHHEPIFLHGLGPEPMHRFTEQYQGLDLRQPIKITSASVRSKGAGSNVYIDGITKATASAIVLNETVMISAIQAAQGTGLIPHRNPPARVRTELQEDTDWQSLLANQMAGQIRLSDAEVKKAFGSSDSSISGNDDGESNFANLYFVYLNTPTTGRYLLGDAHYERLMQEKLEPGDHAIAVINRGPYSIMGEEFVRGTAPDRLALEQNGIQIELRDMDFYNFVDPQLPADLPQFEEMRLFSIHSGAGFDPASPWVLRLVVSQQQGYLRPDEVRSFSSRYQMPERFFETVEVQATETRPLWMQIWQQRAGLIAGLLAGLTLLTAIILWHRKVTGNARLFRVIRWGYLLYTLIFIGYITQGQLSITNVFTILQVVTGSADSSILLIDPVIFILWCYVILTLVLWGRGYFCGWLCPFGVLQEMAAALATKLKIKQKKIPWSVHQKLWGLKYLILAGLVGVSFYSLSAAERGAEIEPFKTAITLGFVREWPFVIYAIVLLVAGLFVHKFFCRYLCPLGAFFAVMGHFHLLRWLPRRSECGSPCQLCSHRCGIRAIEPSGKINYRECIQCYDCEVIYRDDHQCVPLINERRGRKRPSGVIAKAS</sequence>
<dbReference type="EMBL" id="FNVQ01000001">
    <property type="protein sequence ID" value="SEG31688.1"/>
    <property type="molecule type" value="Genomic_DNA"/>
</dbReference>